<dbReference type="CDD" id="cd04301">
    <property type="entry name" value="NAT_SF"/>
    <property type="match status" value="2"/>
</dbReference>
<dbReference type="InterPro" id="IPR050680">
    <property type="entry name" value="YpeA/RimI_acetyltransf"/>
</dbReference>
<dbReference type="PANTHER" id="PTHR43420">
    <property type="entry name" value="ACETYLTRANSFERASE"/>
    <property type="match status" value="1"/>
</dbReference>
<evidence type="ECO:0000313" key="4">
    <source>
        <dbReference type="EMBL" id="GHO91475.1"/>
    </source>
</evidence>
<evidence type="ECO:0000256" key="2">
    <source>
        <dbReference type="ARBA" id="ARBA00023315"/>
    </source>
</evidence>
<feature type="domain" description="N-acetyltransferase" evidence="3">
    <location>
        <begin position="173"/>
        <end position="317"/>
    </location>
</feature>
<protein>
    <submittedName>
        <fullName evidence="4">Putative acetyltransferase, GNAT</fullName>
    </submittedName>
</protein>
<dbReference type="Pfam" id="PF13508">
    <property type="entry name" value="Acetyltransf_7"/>
    <property type="match status" value="1"/>
</dbReference>
<dbReference type="GO" id="GO:0016747">
    <property type="term" value="F:acyltransferase activity, transferring groups other than amino-acyl groups"/>
    <property type="evidence" value="ECO:0007669"/>
    <property type="project" value="InterPro"/>
</dbReference>
<dbReference type="PROSITE" id="PS51186">
    <property type="entry name" value="GNAT"/>
    <property type="match status" value="2"/>
</dbReference>
<proteinExistence type="predicted"/>
<dbReference type="EMBL" id="BNJK01000001">
    <property type="protein sequence ID" value="GHO91475.1"/>
    <property type="molecule type" value="Genomic_DNA"/>
</dbReference>
<feature type="domain" description="N-acetyltransferase" evidence="3">
    <location>
        <begin position="11"/>
        <end position="161"/>
    </location>
</feature>
<dbReference type="SUPFAM" id="SSF55729">
    <property type="entry name" value="Acyl-CoA N-acyltransferases (Nat)"/>
    <property type="match status" value="2"/>
</dbReference>
<sequence>MMINELLPRGFTARPSSMEDLEAVTRLINTCEIAVDGESETSLDEVCTAWQMPDFHFETDTRVVFSPEGECVGAVDVGHRQYARAHMFGNVHPNYQGRGIGTYLLHVAEQRSQQFIPHAAPDARVSLGTGVSSKDQATQRLLEDNGFQPVRHFWRMGIDLDGTTPAAQWAEGLTLQTMAPGTERTLFEVDEETFRDHWGHIPSTFEEWERWMVKRESFDPSLYFLAMDGNQIAGFAFCHNEKELGGWVNVLGVRRAWRRKGIGLALLYHAFAEFYRRGVQSVYLGVDAQSLTGATRLYERAGMHVVKDNIRYEKELRAGRELSTQSVEV</sequence>
<keyword evidence="2" id="KW-0012">Acyltransferase</keyword>
<gene>
    <name evidence="4" type="ORF">KSF_015230</name>
</gene>
<dbReference type="InterPro" id="IPR000182">
    <property type="entry name" value="GNAT_dom"/>
</dbReference>
<name>A0A8J3IFB0_9CHLR</name>
<organism evidence="4 5">
    <name type="scientific">Reticulibacter mediterranei</name>
    <dbReference type="NCBI Taxonomy" id="2778369"/>
    <lineage>
        <taxon>Bacteria</taxon>
        <taxon>Bacillati</taxon>
        <taxon>Chloroflexota</taxon>
        <taxon>Ktedonobacteria</taxon>
        <taxon>Ktedonobacterales</taxon>
        <taxon>Reticulibacteraceae</taxon>
        <taxon>Reticulibacter</taxon>
    </lineage>
</organism>
<dbReference type="Gene3D" id="3.40.630.30">
    <property type="match status" value="1"/>
</dbReference>
<dbReference type="Proteomes" id="UP000597444">
    <property type="component" value="Unassembled WGS sequence"/>
</dbReference>
<keyword evidence="5" id="KW-1185">Reference proteome</keyword>
<reference evidence="4" key="1">
    <citation type="submission" date="2020-10" db="EMBL/GenBank/DDBJ databases">
        <title>Taxonomic study of unclassified bacteria belonging to the class Ktedonobacteria.</title>
        <authorList>
            <person name="Yabe S."/>
            <person name="Wang C.M."/>
            <person name="Zheng Y."/>
            <person name="Sakai Y."/>
            <person name="Cavaletti L."/>
            <person name="Monciardini P."/>
            <person name="Donadio S."/>
        </authorList>
    </citation>
    <scope>NUCLEOTIDE SEQUENCE</scope>
    <source>
        <strain evidence="4">ID150040</strain>
    </source>
</reference>
<keyword evidence="1" id="KW-0808">Transferase</keyword>
<dbReference type="Pfam" id="PF00583">
    <property type="entry name" value="Acetyltransf_1"/>
    <property type="match status" value="1"/>
</dbReference>
<dbReference type="InterPro" id="IPR016181">
    <property type="entry name" value="Acyl_CoA_acyltransferase"/>
</dbReference>
<evidence type="ECO:0000259" key="3">
    <source>
        <dbReference type="PROSITE" id="PS51186"/>
    </source>
</evidence>
<dbReference type="RefSeq" id="WP_220202369.1">
    <property type="nucleotide sequence ID" value="NZ_BNJK01000001.1"/>
</dbReference>
<comment type="caution">
    <text evidence="4">The sequence shown here is derived from an EMBL/GenBank/DDBJ whole genome shotgun (WGS) entry which is preliminary data.</text>
</comment>
<evidence type="ECO:0000256" key="1">
    <source>
        <dbReference type="ARBA" id="ARBA00022679"/>
    </source>
</evidence>
<accession>A0A8J3IFB0</accession>
<evidence type="ECO:0000313" key="5">
    <source>
        <dbReference type="Proteomes" id="UP000597444"/>
    </source>
</evidence>
<dbReference type="AlphaFoldDB" id="A0A8J3IFB0"/>